<accession>D3W8Q5</accession>
<gene>
    <name evidence="1" type="primary">AQY2</name>
</gene>
<proteinExistence type="predicted"/>
<sequence length="43" mass="5184">MSNESNDLKKTFRTWTQPVLRMLIFHLNSRKRSIRVLILTEIP</sequence>
<organism evidence="1">
    <name type="scientific">Saccharomyces cerevisiae</name>
    <name type="common">Baker's yeast</name>
    <dbReference type="NCBI Taxonomy" id="4932"/>
    <lineage>
        <taxon>Eukaryota</taxon>
        <taxon>Fungi</taxon>
        <taxon>Dikarya</taxon>
        <taxon>Ascomycota</taxon>
        <taxon>Saccharomycotina</taxon>
        <taxon>Saccharomycetes</taxon>
        <taxon>Saccharomycetales</taxon>
        <taxon>Saccharomycetaceae</taxon>
        <taxon>Saccharomyces</taxon>
    </lineage>
</organism>
<reference evidence="1" key="1">
    <citation type="journal article" date="2010" name="PLoS Genet.">
        <title>Incipient balancing selection through adaptive loss of aquaporins in natural Saccharomyces cerevisiae populations.</title>
        <authorList>
            <person name="Will J.L."/>
            <person name="Kim H.S."/>
            <person name="Clarke J."/>
            <person name="Painter J.C."/>
            <person name="Fay J.C."/>
            <person name="Gasch A.P."/>
        </authorList>
    </citation>
    <scope>NUCLEOTIDE SEQUENCE</scope>
    <source>
        <strain evidence="1">Y1</strain>
    </source>
</reference>
<dbReference type="EMBL" id="GQ870453">
    <property type="protein sequence ID" value="ADC55273.1"/>
    <property type="molecule type" value="Genomic_DNA"/>
</dbReference>
<name>D3W8Q5_YEASX</name>
<protein>
    <submittedName>
        <fullName evidence="1">Aquaporin</fullName>
    </submittedName>
</protein>
<evidence type="ECO:0000313" key="1">
    <source>
        <dbReference type="EMBL" id="ADC55273.1"/>
    </source>
</evidence>
<dbReference type="AlphaFoldDB" id="D3W8Q5"/>